<feature type="compositionally biased region" description="Basic and acidic residues" evidence="1">
    <location>
        <begin position="1053"/>
        <end position="1062"/>
    </location>
</feature>
<feature type="region of interest" description="Disordered" evidence="1">
    <location>
        <begin position="342"/>
        <end position="411"/>
    </location>
</feature>
<feature type="compositionally biased region" description="Basic and acidic residues" evidence="1">
    <location>
        <begin position="677"/>
        <end position="707"/>
    </location>
</feature>
<feature type="compositionally biased region" description="Polar residues" evidence="1">
    <location>
        <begin position="527"/>
        <end position="539"/>
    </location>
</feature>
<dbReference type="GeneID" id="100890098"/>
<evidence type="ECO:0000259" key="2">
    <source>
        <dbReference type="PROSITE" id="PS00028"/>
    </source>
</evidence>
<feature type="compositionally biased region" description="Basic residues" evidence="1">
    <location>
        <begin position="728"/>
        <end position="741"/>
    </location>
</feature>
<evidence type="ECO:0000256" key="1">
    <source>
        <dbReference type="SAM" id="MobiDB-lite"/>
    </source>
</evidence>
<feature type="compositionally biased region" description="Polar residues" evidence="1">
    <location>
        <begin position="370"/>
        <end position="380"/>
    </location>
</feature>
<dbReference type="KEGG" id="spu:100890098"/>
<evidence type="ECO:0000313" key="3">
    <source>
        <dbReference type="EnsemblMetazoa" id="XP_003725020"/>
    </source>
</evidence>
<name>A0A7M7GHS7_STRPU</name>
<feature type="region of interest" description="Disordered" evidence="1">
    <location>
        <begin position="501"/>
        <end position="586"/>
    </location>
</feature>
<sequence>MDGEFHEASVMGHDILGLSPDLDSFLSLLGLDTCNESIYSSGLGLEDIHHEGSVIDFSLVDSSQTGFEEDLEIAPITLDGLIPFLASHQCPTPPHSSGSGRVKTRTGDYVTFDSQVASSVEESGLVTNFLNDAVSTSLSDTQLTFFNNVTPSLRGQQGKSATSSYSEASDCTTSSLNDVISSTSLSTSPLGCLSEGRIPFKGHQGEANTSFNSEGAILLDASGNVSSSLNDTFVSTNQNTNQLTSLKRVRSPSRSPQGPTIASLDNEASGNVTSLLNDAVFSTNSSTCPVTSLNKVRTPSIHVGHQGKANASFNSEGAIFIEASGNVRNFLNNVVISTSMGNTPLASFKRDSTPSKTFQEKGVVLEKSKTSAPRGSPSHTHVSKTRSKRKHSSAKAVSSTTSGPIGLKAPQQKEQKQFKCSTCGAVYKSHALCVNHVLDRHKVGMRVKHRVSGSRSRNTPGIHLKQPVKVSCVVPHGKSSSCASSEDSSILTRQMKMAESDIDLKNNVAPNGKSGKNRETSTDRKSGPTQLERTPTTVESKCLAGSKRQRSKSPRSCKGTPKVKPRSWKESQESGSIDSSAFTPKDVGCQVMEDECDVSDMTSVQDQKQSLTTTASKKKGVACKQKRNHGGTESHTSSSKRDPEPFKEVARKKRKLEPVSIERVAHLLHPRPRRQMKIAESDIDSRNDPSPDRKFGKNLEKETDRKCGSMGCRRAPSTGESKYLAGSKRIRSQSPRSRKSTPKVSPQPWKESQERALIDSSDFARKDVHVGRQETKSSNVTTVQDLKQAFKSSASKEKCLAHTEKRDNRGRPNETKSQKCSSERDPRYHKEVPEKRTKEVSGGSERTVYLLDPRKMTIVICPRCQKAFTTYMGYSLHAAQVHNVSANDAPGKLLQLLVQRSPQYCSKTTPDQGLDEPKDDGLRRKSGICREMVGKSVCTSSDAFSSTVKKHMSDQSQLAVKMAQTETSDSLGAISYDSSEGILCAKSTQTDISFLEEPFCDQRKENRRIWQIDDLRTDVHEGNSGISLDDEDNAGTNQKVVPVTSSTLYDLQPSDRNHEQSVKMRSKTSTDQMNETSTMIKHGGSLLCECCGVIFKDLSGLDDKHQLGSVPGELVCEWTAGVKAMEESSFLCSTCGIHISSLTDLGSHSASCGVVVQDSAGVDDSDQIVSAPGGLMRPLTAQEEAIAGNDYFCSVCRISIPSPGDFRSHSCDISMSVGVHHGMSASPSSKPRVDVGDPERLSSRLMCVGSKGDVQSDKTVLKEYQGLFDGFPGVAKGDQPLDRRVTSKRINAGTNRSVIRKQPGSVSHATVRIPQKIETPGNPGHVSLDHMPEQCHGLLNESTGVIEAEKKPRNGWHTLKRMNVGAARRLNMERIDSSSHATVKMPQGMENSYDVSLDSMLEQCQRMLKESADVLGDGSI</sequence>
<dbReference type="RefSeq" id="XP_003725020.2">
    <property type="nucleotide sequence ID" value="XM_003724972.3"/>
</dbReference>
<keyword evidence="4" id="KW-1185">Reference proteome</keyword>
<dbReference type="PROSITE" id="PS00028">
    <property type="entry name" value="ZINC_FINGER_C2H2_1"/>
    <property type="match status" value="2"/>
</dbReference>
<feature type="compositionally biased region" description="Basic residues" evidence="1">
    <location>
        <begin position="666"/>
        <end position="676"/>
    </location>
</feature>
<feature type="compositionally biased region" description="Basic and acidic residues" evidence="1">
    <location>
        <begin position="639"/>
        <end position="649"/>
    </location>
</feature>
<dbReference type="SMART" id="SM00355">
    <property type="entry name" value="ZnF_C2H2"/>
    <property type="match status" value="3"/>
</dbReference>
<feature type="compositionally biased region" description="Polar residues" evidence="1">
    <location>
        <begin position="600"/>
        <end position="615"/>
    </location>
</feature>
<accession>A0A7M7GHS7</accession>
<feature type="compositionally biased region" description="Basic and acidic residues" evidence="1">
    <location>
        <begin position="751"/>
        <end position="775"/>
    </location>
</feature>
<feature type="region of interest" description="Disordered" evidence="1">
    <location>
        <begin position="1049"/>
        <end position="1074"/>
    </location>
</feature>
<feature type="region of interest" description="Disordered" evidence="1">
    <location>
        <begin position="794"/>
        <end position="842"/>
    </location>
</feature>
<feature type="compositionally biased region" description="Basic and acidic residues" evidence="1">
    <location>
        <begin position="794"/>
        <end position="839"/>
    </location>
</feature>
<feature type="compositionally biased region" description="Basic and acidic residues" evidence="1">
    <location>
        <begin position="516"/>
        <end position="526"/>
    </location>
</feature>
<reference evidence="4" key="1">
    <citation type="submission" date="2015-02" db="EMBL/GenBank/DDBJ databases">
        <title>Genome sequencing for Strongylocentrotus purpuratus.</title>
        <authorList>
            <person name="Murali S."/>
            <person name="Liu Y."/>
            <person name="Vee V."/>
            <person name="English A."/>
            <person name="Wang M."/>
            <person name="Skinner E."/>
            <person name="Han Y."/>
            <person name="Muzny D.M."/>
            <person name="Worley K.C."/>
            <person name="Gibbs R.A."/>
        </authorList>
    </citation>
    <scope>NUCLEOTIDE SEQUENCE</scope>
</reference>
<dbReference type="InParanoid" id="A0A7M7GHS7"/>
<dbReference type="EnsemblMetazoa" id="XM_003724972">
    <property type="protein sequence ID" value="XP_003725020"/>
    <property type="gene ID" value="LOC100890098"/>
</dbReference>
<organism evidence="3 4">
    <name type="scientific">Strongylocentrotus purpuratus</name>
    <name type="common">Purple sea urchin</name>
    <dbReference type="NCBI Taxonomy" id="7668"/>
    <lineage>
        <taxon>Eukaryota</taxon>
        <taxon>Metazoa</taxon>
        <taxon>Echinodermata</taxon>
        <taxon>Eleutherozoa</taxon>
        <taxon>Echinozoa</taxon>
        <taxon>Echinoidea</taxon>
        <taxon>Euechinoidea</taxon>
        <taxon>Echinacea</taxon>
        <taxon>Camarodonta</taxon>
        <taxon>Echinidea</taxon>
        <taxon>Strongylocentrotidae</taxon>
        <taxon>Strongylocentrotus</taxon>
    </lineage>
</organism>
<feature type="region of interest" description="Disordered" evidence="1">
    <location>
        <begin position="600"/>
        <end position="781"/>
    </location>
</feature>
<proteinExistence type="predicted"/>
<dbReference type="InterPro" id="IPR013087">
    <property type="entry name" value="Znf_C2H2_type"/>
</dbReference>
<feature type="domain" description="C2H2-type" evidence="2">
    <location>
        <begin position="420"/>
        <end position="441"/>
    </location>
</feature>
<protein>
    <recommendedName>
        <fullName evidence="2">C2H2-type domain-containing protein</fullName>
    </recommendedName>
</protein>
<feature type="region of interest" description="Disordered" evidence="1">
    <location>
        <begin position="240"/>
        <end position="265"/>
    </location>
</feature>
<evidence type="ECO:0000313" key="4">
    <source>
        <dbReference type="Proteomes" id="UP000007110"/>
    </source>
</evidence>
<dbReference type="Proteomes" id="UP000007110">
    <property type="component" value="Unassembled WGS sequence"/>
</dbReference>
<feature type="compositionally biased region" description="Basic residues" evidence="1">
    <location>
        <begin position="547"/>
        <end position="566"/>
    </location>
</feature>
<feature type="compositionally biased region" description="Basic residues" evidence="1">
    <location>
        <begin position="616"/>
        <end position="629"/>
    </location>
</feature>
<feature type="compositionally biased region" description="Polar residues" evidence="1">
    <location>
        <begin position="573"/>
        <end position="582"/>
    </location>
</feature>
<feature type="compositionally biased region" description="Basic residues" evidence="1">
    <location>
        <begin position="381"/>
        <end position="393"/>
    </location>
</feature>
<reference evidence="3" key="2">
    <citation type="submission" date="2021-01" db="UniProtKB">
        <authorList>
            <consortium name="EnsemblMetazoa"/>
        </authorList>
    </citation>
    <scope>IDENTIFICATION</scope>
</reference>
<feature type="domain" description="C2H2-type" evidence="2">
    <location>
        <begin position="861"/>
        <end position="882"/>
    </location>
</feature>